<dbReference type="KEGG" id="phm:PSMK_27080"/>
<dbReference type="AlphaFoldDB" id="I0IHX9"/>
<dbReference type="Proteomes" id="UP000007881">
    <property type="component" value="Chromosome"/>
</dbReference>
<accession>I0IHX9</accession>
<proteinExistence type="predicted"/>
<dbReference type="HOGENOM" id="CLU_332576_0_0_0"/>
<dbReference type="InterPro" id="IPR012334">
    <property type="entry name" value="Pectin_lyas_fold"/>
</dbReference>
<organism evidence="2 3">
    <name type="scientific">Phycisphaera mikurensis (strain NBRC 102666 / KCTC 22515 / FYK2301M01)</name>
    <dbReference type="NCBI Taxonomy" id="1142394"/>
    <lineage>
        <taxon>Bacteria</taxon>
        <taxon>Pseudomonadati</taxon>
        <taxon>Planctomycetota</taxon>
        <taxon>Phycisphaerae</taxon>
        <taxon>Phycisphaerales</taxon>
        <taxon>Phycisphaeraceae</taxon>
        <taxon>Phycisphaera</taxon>
    </lineage>
</organism>
<gene>
    <name evidence="2" type="ordered locus">PSMK_27080</name>
</gene>
<evidence type="ECO:0000313" key="2">
    <source>
        <dbReference type="EMBL" id="BAM04867.1"/>
    </source>
</evidence>
<dbReference type="SUPFAM" id="SSF51126">
    <property type="entry name" value="Pectin lyase-like"/>
    <property type="match status" value="1"/>
</dbReference>
<dbReference type="InterPro" id="IPR011050">
    <property type="entry name" value="Pectin_lyase_fold/virulence"/>
</dbReference>
<reference evidence="2 3" key="1">
    <citation type="submission" date="2012-02" db="EMBL/GenBank/DDBJ databases">
        <title>Complete genome sequence of Phycisphaera mikurensis NBRC 102666.</title>
        <authorList>
            <person name="Ankai A."/>
            <person name="Hosoyama A."/>
            <person name="Terui Y."/>
            <person name="Sekine M."/>
            <person name="Fukai R."/>
            <person name="Kato Y."/>
            <person name="Nakamura S."/>
            <person name="Yamada-Narita S."/>
            <person name="Kawakoshi A."/>
            <person name="Fukunaga Y."/>
            <person name="Yamazaki S."/>
            <person name="Fujita N."/>
        </authorList>
    </citation>
    <scope>NUCLEOTIDE SEQUENCE [LARGE SCALE GENOMIC DNA]</scope>
    <source>
        <strain evidence="3">NBRC 102666 / KCTC 22515 / FYK2301M01</strain>
    </source>
</reference>
<evidence type="ECO:0000256" key="1">
    <source>
        <dbReference type="SAM" id="MobiDB-lite"/>
    </source>
</evidence>
<dbReference type="EMBL" id="AP012338">
    <property type="protein sequence ID" value="BAM04867.1"/>
    <property type="molecule type" value="Genomic_DNA"/>
</dbReference>
<dbReference type="Gene3D" id="2.160.20.10">
    <property type="entry name" value="Single-stranded right-handed beta-helix, Pectin lyase-like"/>
    <property type="match status" value="1"/>
</dbReference>
<evidence type="ECO:0008006" key="4">
    <source>
        <dbReference type="Google" id="ProtNLM"/>
    </source>
</evidence>
<sequence>MFNPLEPLETRELFSAVPGIYSNGELLVGERYAIRADANLLPSVRNALDEGRVDIEVVLDPGETYRLQPIDGGPSTVINDLYLRDDKLTFTADPAADADGSGGRASLEVERSESGRRTFPIIIDSKRGGELTLDGVDLSASDHQPGEYIRFVANHGPGSVTLNDASIASARISTAVASPAKPLEPIRTPIDLKPGAPAGIYENGALLSGERFELKSGENILPSVRHALDGGHRNILVALDPGETYYLNPQEQAGLPFINDLFLDGADLTVAAIEEIDADGSGGRADLVVQRNARGGFSNPFYLHASGSGNLQLESVDLSAEGRRSGEFVGFISHYGDGDVRLVDASLEGPTRRFPVSGTAAPAPAPGLPRPVLPTQPARPVAPARPAPPAGEVTAGTGIYLLDGTKLDGYDLRSNTNIIPVIRLAMDRGYTSIEVRLDPGETYDFSPQRGPGLKTVGNLSMSGADLRLVSAASADNDGSGGFATLEVGPDAYGKWSNIIFMPSTSEGKLTLDGISMTMPERQPDDFVDFIVWRGGGELTLFDSKLSGARNNIDVSGFGGPQSQGADIVIDRSIIEHSNAPDRDLYFEPGRTGGPANGIYARNYNSIKVQDSVFYHNGWRDDAFLNTHASAYSHGLYLNTGDAKSFDPRDTQIINTIFSDNGANAAQLRQGGIVRDSFFYNSPFGISLPAGEVSSSAFASGDTIWPRDGETKTGYQRWKDRGGYQIQIDHDARIDSRRLGPVAVRNNVFADAQANHEQRGPIHHNPDPARPQPVRASGNYELNWVDYQPFTPGNNYSGVGIDRFNTGSTALDGEFGSRYQTVDEIVDAAVNRDRGGYGLDGLPEARDLVSFYRNRALAAAG</sequence>
<dbReference type="STRING" id="1142394.PSMK_27080"/>
<keyword evidence="3" id="KW-1185">Reference proteome</keyword>
<dbReference type="RefSeq" id="WP_014438080.1">
    <property type="nucleotide sequence ID" value="NC_017080.1"/>
</dbReference>
<evidence type="ECO:0000313" key="3">
    <source>
        <dbReference type="Proteomes" id="UP000007881"/>
    </source>
</evidence>
<protein>
    <recommendedName>
        <fullName evidence="4">Right handed beta helix domain-containing protein</fullName>
    </recommendedName>
</protein>
<name>I0IHX9_PHYMF</name>
<feature type="region of interest" description="Disordered" evidence="1">
    <location>
        <begin position="93"/>
        <end position="112"/>
    </location>
</feature>